<evidence type="ECO:0000313" key="3">
    <source>
        <dbReference type="Proteomes" id="UP001597214"/>
    </source>
</evidence>
<feature type="transmembrane region" description="Helical" evidence="1">
    <location>
        <begin position="89"/>
        <end position="117"/>
    </location>
</feature>
<feature type="transmembrane region" description="Helical" evidence="1">
    <location>
        <begin position="231"/>
        <end position="254"/>
    </location>
</feature>
<feature type="transmembrane region" description="Helical" evidence="1">
    <location>
        <begin position="194"/>
        <end position="219"/>
    </location>
</feature>
<comment type="caution">
    <text evidence="2">The sequence shown here is derived from an EMBL/GenBank/DDBJ whole genome shotgun (WGS) entry which is preliminary data.</text>
</comment>
<gene>
    <name evidence="2" type="ORF">ACFSCX_10470</name>
</gene>
<keyword evidence="1" id="KW-1133">Transmembrane helix</keyword>
<evidence type="ECO:0000313" key="2">
    <source>
        <dbReference type="EMBL" id="MFD1736987.1"/>
    </source>
</evidence>
<feature type="transmembrane region" description="Helical" evidence="1">
    <location>
        <begin position="274"/>
        <end position="294"/>
    </location>
</feature>
<dbReference type="EMBL" id="JBHUEM010000014">
    <property type="protein sequence ID" value="MFD1736987.1"/>
    <property type="molecule type" value="Genomic_DNA"/>
</dbReference>
<feature type="transmembrane region" description="Helical" evidence="1">
    <location>
        <begin position="148"/>
        <end position="168"/>
    </location>
</feature>
<keyword evidence="3" id="KW-1185">Reference proteome</keyword>
<proteinExistence type="predicted"/>
<accession>A0ABW4LPF8</accession>
<dbReference type="Proteomes" id="UP001597214">
    <property type="component" value="Unassembled WGS sequence"/>
</dbReference>
<sequence length="417" mass="47829">MSVKHVGKLGIGIASVLLISRWMSANAMFTASEATIKYGILASQLFAIMGALAFAVFGLIGIRARQQKKDATSILEIFNQKLDMKTRRYLYLLFGIGYGLDFLLLALGASIIFYATVGLHPSIGVLLFIAFGLPLFFFRTYKNYGKYIFYKIGLFQAVIIVIIVYLFLSSNLEEMYFRMRLFHPYLFTIHEEEVLLFTIAVFIIFLGKLVTDFGSWNILFQIKERKIRQSFFLSGLFWGTIPLCFTIIIFPVLYKGGFQSIYTIYYDLLYSFQSDIMLILTASTILMTLVTTYYTRLHEFLRLFENIAFKKRTNLAPFITVLAILFLYGVFYVFQPELLELFFFAGVLNSSLLVPILFSIFTKRHAFDRMLFITISSSLLAGYLAYSFVSVEMSILIPCGLSLIILGASQRFNKKRF</sequence>
<dbReference type="RefSeq" id="WP_377928178.1">
    <property type="nucleotide sequence ID" value="NZ_JBHUEM010000014.1"/>
</dbReference>
<reference evidence="3" key="1">
    <citation type="journal article" date="2019" name="Int. J. Syst. Evol. Microbiol.">
        <title>The Global Catalogue of Microorganisms (GCM) 10K type strain sequencing project: providing services to taxonomists for standard genome sequencing and annotation.</title>
        <authorList>
            <consortium name="The Broad Institute Genomics Platform"/>
            <consortium name="The Broad Institute Genome Sequencing Center for Infectious Disease"/>
            <person name="Wu L."/>
            <person name="Ma J."/>
        </authorList>
    </citation>
    <scope>NUCLEOTIDE SEQUENCE [LARGE SCALE GENOMIC DNA]</scope>
    <source>
        <strain evidence="3">CCUG 49339</strain>
    </source>
</reference>
<keyword evidence="1" id="KW-0472">Membrane</keyword>
<feature type="transmembrane region" description="Helical" evidence="1">
    <location>
        <begin position="315"/>
        <end position="335"/>
    </location>
</feature>
<feature type="transmembrane region" description="Helical" evidence="1">
    <location>
        <begin position="123"/>
        <end position="141"/>
    </location>
</feature>
<protein>
    <submittedName>
        <fullName evidence="2">Uncharacterized protein</fullName>
    </submittedName>
</protein>
<name>A0ABW4LPF8_9BACI</name>
<keyword evidence="1" id="KW-0812">Transmembrane</keyword>
<evidence type="ECO:0000256" key="1">
    <source>
        <dbReference type="SAM" id="Phobius"/>
    </source>
</evidence>
<feature type="transmembrane region" description="Helical" evidence="1">
    <location>
        <begin position="341"/>
        <end position="361"/>
    </location>
</feature>
<feature type="transmembrane region" description="Helical" evidence="1">
    <location>
        <begin position="41"/>
        <end position="62"/>
    </location>
</feature>
<organism evidence="2 3">
    <name type="scientific">Bacillus salitolerans</name>
    <dbReference type="NCBI Taxonomy" id="1437434"/>
    <lineage>
        <taxon>Bacteria</taxon>
        <taxon>Bacillati</taxon>
        <taxon>Bacillota</taxon>
        <taxon>Bacilli</taxon>
        <taxon>Bacillales</taxon>
        <taxon>Bacillaceae</taxon>
        <taxon>Bacillus</taxon>
    </lineage>
</organism>